<accession>A0A8H3YH22</accession>
<feature type="compositionally biased region" description="Low complexity" evidence="1">
    <location>
        <begin position="217"/>
        <end position="234"/>
    </location>
</feature>
<protein>
    <submittedName>
        <fullName evidence="2">Uncharacterized protein</fullName>
    </submittedName>
</protein>
<reference evidence="2" key="1">
    <citation type="submission" date="2020-07" db="EMBL/GenBank/DDBJ databases">
        <title>Draft Genome Sequence of a Deep-Sea Yeast, Naganishia (Cryptococcus) liquefaciens strain N6.</title>
        <authorList>
            <person name="Han Y.W."/>
            <person name="Kajitani R."/>
            <person name="Morimoto H."/>
            <person name="Parhat M."/>
            <person name="Tsubouchi H."/>
            <person name="Bakenova O."/>
            <person name="Ogata M."/>
            <person name="Argunhan B."/>
            <person name="Aoki R."/>
            <person name="Kajiwara S."/>
            <person name="Itoh T."/>
            <person name="Iwasaki H."/>
        </authorList>
    </citation>
    <scope>NUCLEOTIDE SEQUENCE</scope>
    <source>
        <strain evidence="2">N6</strain>
    </source>
</reference>
<organism evidence="2 3">
    <name type="scientific">Naganishia liquefaciens</name>
    <dbReference type="NCBI Taxonomy" id="104408"/>
    <lineage>
        <taxon>Eukaryota</taxon>
        <taxon>Fungi</taxon>
        <taxon>Dikarya</taxon>
        <taxon>Basidiomycota</taxon>
        <taxon>Agaricomycotina</taxon>
        <taxon>Tremellomycetes</taxon>
        <taxon>Filobasidiales</taxon>
        <taxon>Filobasidiaceae</taxon>
        <taxon>Naganishia</taxon>
    </lineage>
</organism>
<feature type="compositionally biased region" description="Gly residues" evidence="1">
    <location>
        <begin position="477"/>
        <end position="486"/>
    </location>
</feature>
<feature type="region of interest" description="Disordered" evidence="1">
    <location>
        <begin position="180"/>
        <end position="350"/>
    </location>
</feature>
<gene>
    <name evidence="2" type="ORF">NliqN6_5887</name>
</gene>
<evidence type="ECO:0000313" key="2">
    <source>
        <dbReference type="EMBL" id="GHJ89485.1"/>
    </source>
</evidence>
<feature type="compositionally biased region" description="Low complexity" evidence="1">
    <location>
        <begin position="14"/>
        <end position="28"/>
    </location>
</feature>
<feature type="compositionally biased region" description="Low complexity" evidence="1">
    <location>
        <begin position="299"/>
        <end position="308"/>
    </location>
</feature>
<name>A0A8H3YH22_9TREE</name>
<feature type="region of interest" description="Disordered" evidence="1">
    <location>
        <begin position="368"/>
        <end position="396"/>
    </location>
</feature>
<feature type="compositionally biased region" description="Polar residues" evidence="1">
    <location>
        <begin position="32"/>
        <end position="46"/>
    </location>
</feature>
<dbReference type="OrthoDB" id="2592572at2759"/>
<feature type="compositionally biased region" description="Polar residues" evidence="1">
    <location>
        <begin position="275"/>
        <end position="284"/>
    </location>
</feature>
<feature type="compositionally biased region" description="Pro residues" evidence="1">
    <location>
        <begin position="383"/>
        <end position="392"/>
    </location>
</feature>
<comment type="caution">
    <text evidence="2">The sequence shown here is derived from an EMBL/GenBank/DDBJ whole genome shotgun (WGS) entry which is preliminary data.</text>
</comment>
<keyword evidence="3" id="KW-1185">Reference proteome</keyword>
<evidence type="ECO:0000256" key="1">
    <source>
        <dbReference type="SAM" id="MobiDB-lite"/>
    </source>
</evidence>
<feature type="region of interest" description="Disordered" evidence="1">
    <location>
        <begin position="1"/>
        <end position="48"/>
    </location>
</feature>
<sequence length="486" mass="52501">MTTPNLAAPPAGYTTIPSPSTPSTALPPTARPMSTATQQSIPTTTAMPARVYQPERTRRGRMFPDEMVRERMQQMCYRARIPPPDSLRPAQYADATVTEYLRQLIDDASKIKDHRVMNTFPRDAPTWKHALIVEAREALGNDPAQDSETPMWDLEFIDSPWADAQAYFKSIAAQDQEWRRQAKSTRIDTEARWKEDVKPGTINETPIPGTPGPASEAHATPSAAVTTAATPASSEDPLVAPGSLNSKKKPGASRPPTLSKAAQQANARKLEEQRSAQQMTQELTRSMGRKRKAWMMGGAATPSAASPSVDLMNKKKRRIDEASELTGSPAKAGSASIPGSPLPLGKRPPAVAIPSGLNPYAKRVQPVEEPAVAAKSESGTPAPETPPSPTAPPASVLQFPEIPDSLTVHDIKSAYDRRLRHGGPFRRVMEQRYELLLLDCAKRENVAWQNTHAGGLAAAAREQAKKEAKGPAAGLLGIRGLGGKPR</sequence>
<feature type="compositionally biased region" description="Basic and acidic residues" evidence="1">
    <location>
        <begin position="180"/>
        <end position="198"/>
    </location>
</feature>
<dbReference type="Proteomes" id="UP000620104">
    <property type="component" value="Unassembled WGS sequence"/>
</dbReference>
<feature type="region of interest" description="Disordered" evidence="1">
    <location>
        <begin position="467"/>
        <end position="486"/>
    </location>
</feature>
<dbReference type="AlphaFoldDB" id="A0A8H3YH22"/>
<evidence type="ECO:0000313" key="3">
    <source>
        <dbReference type="Proteomes" id="UP000620104"/>
    </source>
</evidence>
<proteinExistence type="predicted"/>
<dbReference type="EMBL" id="BLZA01000043">
    <property type="protein sequence ID" value="GHJ89485.1"/>
    <property type="molecule type" value="Genomic_DNA"/>
</dbReference>